<reference evidence="2" key="1">
    <citation type="submission" date="2021-01" db="EMBL/GenBank/DDBJ databases">
        <title>Whole genome shotgun sequence of Actinoplanes ferrugineus NBRC 15555.</title>
        <authorList>
            <person name="Komaki H."/>
            <person name="Tamura T."/>
        </authorList>
    </citation>
    <scope>NUCLEOTIDE SEQUENCE</scope>
    <source>
        <strain evidence="2">NBRC 15555</strain>
    </source>
</reference>
<dbReference type="EMBL" id="BOMM01000052">
    <property type="protein sequence ID" value="GIE14269.1"/>
    <property type="molecule type" value="Genomic_DNA"/>
</dbReference>
<feature type="region of interest" description="Disordered" evidence="1">
    <location>
        <begin position="112"/>
        <end position="135"/>
    </location>
</feature>
<dbReference type="AlphaFoldDB" id="A0A919MGV8"/>
<evidence type="ECO:0000256" key="1">
    <source>
        <dbReference type="SAM" id="MobiDB-lite"/>
    </source>
</evidence>
<comment type="caution">
    <text evidence="2">The sequence shown here is derived from an EMBL/GenBank/DDBJ whole genome shotgun (WGS) entry which is preliminary data.</text>
</comment>
<protein>
    <submittedName>
        <fullName evidence="2">Uncharacterized protein</fullName>
    </submittedName>
</protein>
<gene>
    <name evidence="2" type="ORF">Afe05nite_61090</name>
</gene>
<evidence type="ECO:0000313" key="2">
    <source>
        <dbReference type="EMBL" id="GIE14269.1"/>
    </source>
</evidence>
<organism evidence="2 3">
    <name type="scientific">Paractinoplanes ferrugineus</name>
    <dbReference type="NCBI Taxonomy" id="113564"/>
    <lineage>
        <taxon>Bacteria</taxon>
        <taxon>Bacillati</taxon>
        <taxon>Actinomycetota</taxon>
        <taxon>Actinomycetes</taxon>
        <taxon>Micromonosporales</taxon>
        <taxon>Micromonosporaceae</taxon>
        <taxon>Paractinoplanes</taxon>
    </lineage>
</organism>
<feature type="compositionally biased region" description="Polar residues" evidence="1">
    <location>
        <begin position="115"/>
        <end position="135"/>
    </location>
</feature>
<proteinExistence type="predicted"/>
<dbReference type="Proteomes" id="UP000598174">
    <property type="component" value="Unassembled WGS sequence"/>
</dbReference>
<keyword evidence="3" id="KW-1185">Reference proteome</keyword>
<sequence length="135" mass="14095">MCHRTEDLQESLDGLREVEAVQVALSDELRESFDLSGFHAEAADLAGFVIVVEVQAVVVVEGRQVAAAALAGELPVPVGDVAKDLSSAVRDWLISNGLRGEPAALPDEVVAATRADTSWPTSSSPDCGSPTSAPR</sequence>
<accession>A0A919MGV8</accession>
<name>A0A919MGV8_9ACTN</name>
<dbReference type="RefSeq" id="WP_203820673.1">
    <property type="nucleotide sequence ID" value="NZ_BAAABP010000015.1"/>
</dbReference>
<evidence type="ECO:0000313" key="3">
    <source>
        <dbReference type="Proteomes" id="UP000598174"/>
    </source>
</evidence>